<sequence length="1046" mass="114150">MPRDTRTRSQSPAQFSSGSSSNASVVASSQLPQLLPGAIAPNSVGFFHGKITREQAEEVLVAHGATEGLFLLRESVGRNFVISICHLNRVHHYNVERQLDGWYKIQTGRRFLGPVELIRHHSTQLDGFLTLARLPLNRADGLSPLILQGLYEDELEEKLRLKAAEMGLKGQSVNEALSGPMRDHLRYLVYRELHACQPWYHHTIRRREAERRIIEDGNYDGTFLVRFRKEDGTYVLSLCCQGEPKHYKIEEHLSRWSIEGGQYFETLMEMIDHYHHRQDGLLCKLRRAVVAPSFTRSRSGSSAASKFHQQGTSPAVEDTAVQTIMSSAVTAWNGSQSLPSLSSVPVVSGNLCPTQIVNGMALCSTTQGREDLISFADWPNVTRLLANQSTANGMPRQKFAVSLNPFPATPPFTPPTPVPNPLDITPTPATVNQTPPVFPKPLATNIQAVSANAFPAGAAVFPARLSLGQVSPAGSRGQTSSDVNPLSCLKPVRLSNPPVESVTAAMDAAIANVISSAFTPLPRDSSSVHFRKTNVTEPSVHGEPAAIIHPESERPQTGRSNARFSSQSDLPPHSLHYPPILDAPWEEPDCSGEHIQSPTGSGGGAGVPSLQTMSYPPSVPATSATSSAIPPLSTTNPFLLMIPPRSSVTGVVKQQQQQTPPLTHSPDVSTFCSAPCCCSADAGPKLSSTPASGRSVWANANCQDNPQLIYDELPPSNFLLSSKTVILKERLGGGNFGHVVKGIYVTPTGQEVPVAVKTLKPTQIVTAGERGILAEARTMAKLRHRHIVRLIGVCKEEQFMLVLELAPLGPINKYLRKRPDVPVQVLTELMHQVALGMAYLESCKFVHRDLAARNVLLVTRHFAKISDFGMSKALKFGSDYYRAATAGKWPLKWYAPECIYYFRFDSKSDVWSYGITLWEVYSYGERPYKDMKGAQILAMLDQGLRLSKPSRCPDSVYGLMQQCWNFEGVRRPTFAELVLTMSRILKMMPPPVITCGDALMPHSVECVETQPLVSGSEVMRRTDRGSSGGGSGGSGVNSGTSDGASM</sequence>
<evidence type="ECO:0000256" key="4">
    <source>
        <dbReference type="ARBA" id="ARBA00022840"/>
    </source>
</evidence>
<dbReference type="InterPro" id="IPR000980">
    <property type="entry name" value="SH2"/>
</dbReference>
<feature type="region of interest" description="Disordered" evidence="10">
    <location>
        <begin position="1013"/>
        <end position="1046"/>
    </location>
</feature>
<evidence type="ECO:0000259" key="11">
    <source>
        <dbReference type="PROSITE" id="PS50001"/>
    </source>
</evidence>
<feature type="compositionally biased region" description="Polar residues" evidence="10">
    <location>
        <begin position="557"/>
        <end position="569"/>
    </location>
</feature>
<dbReference type="Gene3D" id="3.30.200.20">
    <property type="entry name" value="Phosphorylase Kinase, domain 1"/>
    <property type="match status" value="1"/>
</dbReference>
<evidence type="ECO:0000256" key="7">
    <source>
        <dbReference type="PROSITE-ProRule" id="PRU00191"/>
    </source>
</evidence>
<evidence type="ECO:0000256" key="8">
    <source>
        <dbReference type="PROSITE-ProRule" id="PRU10141"/>
    </source>
</evidence>
<dbReference type="GO" id="GO:0005524">
    <property type="term" value="F:ATP binding"/>
    <property type="evidence" value="ECO:0007669"/>
    <property type="project" value="UniProtKB-UniRule"/>
</dbReference>
<keyword evidence="4 8" id="KW-0067">ATP-binding</keyword>
<organism evidence="13 14">
    <name type="scientific">Calicophoron daubneyi</name>
    <name type="common">Rumen fluke</name>
    <name type="synonym">Paramphistomum daubneyi</name>
    <dbReference type="NCBI Taxonomy" id="300641"/>
    <lineage>
        <taxon>Eukaryota</taxon>
        <taxon>Metazoa</taxon>
        <taxon>Spiralia</taxon>
        <taxon>Lophotrochozoa</taxon>
        <taxon>Platyhelminthes</taxon>
        <taxon>Trematoda</taxon>
        <taxon>Digenea</taxon>
        <taxon>Plagiorchiida</taxon>
        <taxon>Pronocephalata</taxon>
        <taxon>Paramphistomoidea</taxon>
        <taxon>Paramphistomidae</taxon>
        <taxon>Calicophoron</taxon>
    </lineage>
</organism>
<gene>
    <name evidence="13" type="ORF">CDAUBV1_LOCUS11727</name>
</gene>
<dbReference type="SUPFAM" id="SSF55550">
    <property type="entry name" value="SH2 domain"/>
    <property type="match status" value="2"/>
</dbReference>
<comment type="similarity">
    <text evidence="9">Belongs to the protein kinase superfamily. Tyr protein kinase family.</text>
</comment>
<feature type="compositionally biased region" description="Low complexity" evidence="10">
    <location>
        <begin position="620"/>
        <end position="630"/>
    </location>
</feature>
<evidence type="ECO:0000256" key="1">
    <source>
        <dbReference type="ARBA" id="ARBA00022679"/>
    </source>
</evidence>
<evidence type="ECO:0000256" key="5">
    <source>
        <dbReference type="ARBA" id="ARBA00023137"/>
    </source>
</evidence>
<protein>
    <recommendedName>
        <fullName evidence="9">Tyrosine-protein kinase</fullName>
        <ecNumber evidence="9">2.7.10.2</ecNumber>
    </recommendedName>
</protein>
<evidence type="ECO:0000256" key="3">
    <source>
        <dbReference type="ARBA" id="ARBA00022777"/>
    </source>
</evidence>
<evidence type="ECO:0000256" key="9">
    <source>
        <dbReference type="RuleBase" id="RU362096"/>
    </source>
</evidence>
<reference evidence="13" key="1">
    <citation type="submission" date="2024-06" db="EMBL/GenBank/DDBJ databases">
        <authorList>
            <person name="Liu X."/>
            <person name="Lenzi L."/>
            <person name="Haldenby T S."/>
            <person name="Uol C."/>
        </authorList>
    </citation>
    <scope>NUCLEOTIDE SEQUENCE</scope>
</reference>
<feature type="compositionally biased region" description="Low complexity" evidence="10">
    <location>
        <begin position="9"/>
        <end position="21"/>
    </location>
</feature>
<dbReference type="CDD" id="cd05060">
    <property type="entry name" value="PTKc_Syk_like"/>
    <property type="match status" value="1"/>
</dbReference>
<evidence type="ECO:0000313" key="13">
    <source>
        <dbReference type="EMBL" id="CAL5137414.1"/>
    </source>
</evidence>
<dbReference type="EMBL" id="CAXLJL010000390">
    <property type="protein sequence ID" value="CAL5137414.1"/>
    <property type="molecule type" value="Genomic_DNA"/>
</dbReference>
<dbReference type="PANTHER" id="PTHR24418">
    <property type="entry name" value="TYROSINE-PROTEIN KINASE"/>
    <property type="match status" value="1"/>
</dbReference>
<dbReference type="EC" id="2.7.10.2" evidence="9"/>
<name>A0AAV2TMD0_CALDB</name>
<dbReference type="PROSITE" id="PS50011">
    <property type="entry name" value="PROTEIN_KINASE_DOM"/>
    <property type="match status" value="1"/>
</dbReference>
<dbReference type="SMART" id="SM00219">
    <property type="entry name" value="TyrKc"/>
    <property type="match status" value="1"/>
</dbReference>
<dbReference type="Pfam" id="PF00017">
    <property type="entry name" value="SH2"/>
    <property type="match status" value="2"/>
</dbReference>
<keyword evidence="3 9" id="KW-0418">Kinase</keyword>
<dbReference type="PROSITE" id="PS50001">
    <property type="entry name" value="SH2"/>
    <property type="match status" value="2"/>
</dbReference>
<comment type="catalytic activity">
    <reaction evidence="6 9">
        <text>L-tyrosyl-[protein] + ATP = O-phospho-L-tyrosyl-[protein] + ADP + H(+)</text>
        <dbReference type="Rhea" id="RHEA:10596"/>
        <dbReference type="Rhea" id="RHEA-COMP:10136"/>
        <dbReference type="Rhea" id="RHEA-COMP:20101"/>
        <dbReference type="ChEBI" id="CHEBI:15378"/>
        <dbReference type="ChEBI" id="CHEBI:30616"/>
        <dbReference type="ChEBI" id="CHEBI:46858"/>
        <dbReference type="ChEBI" id="CHEBI:61978"/>
        <dbReference type="ChEBI" id="CHEBI:456216"/>
        <dbReference type="EC" id="2.7.10.2"/>
    </reaction>
</comment>
<feature type="compositionally biased region" description="Gly residues" evidence="10">
    <location>
        <begin position="1026"/>
        <end position="1036"/>
    </location>
</feature>
<evidence type="ECO:0000313" key="14">
    <source>
        <dbReference type="Proteomes" id="UP001497525"/>
    </source>
</evidence>
<dbReference type="FunFam" id="1.10.510.10:FF:000216">
    <property type="entry name" value="Tyrosine-protein kinase SYK"/>
    <property type="match status" value="1"/>
</dbReference>
<dbReference type="PRINTS" id="PR00401">
    <property type="entry name" value="SH2DOMAIN"/>
</dbReference>
<dbReference type="InterPro" id="IPR036860">
    <property type="entry name" value="SH2_dom_sf"/>
</dbReference>
<keyword evidence="5 9" id="KW-0829">Tyrosine-protein kinase</keyword>
<dbReference type="PROSITE" id="PS00109">
    <property type="entry name" value="PROTEIN_KINASE_TYR"/>
    <property type="match status" value="1"/>
</dbReference>
<dbReference type="SUPFAM" id="SSF56112">
    <property type="entry name" value="Protein kinase-like (PK-like)"/>
    <property type="match status" value="1"/>
</dbReference>
<dbReference type="GO" id="GO:0004715">
    <property type="term" value="F:non-membrane spanning protein tyrosine kinase activity"/>
    <property type="evidence" value="ECO:0007669"/>
    <property type="project" value="UniProtKB-EC"/>
</dbReference>
<feature type="region of interest" description="Disordered" evidence="10">
    <location>
        <begin position="1"/>
        <end position="21"/>
    </location>
</feature>
<feature type="domain" description="Protein kinase" evidence="12">
    <location>
        <begin position="725"/>
        <end position="984"/>
    </location>
</feature>
<dbReference type="Proteomes" id="UP001497525">
    <property type="component" value="Unassembled WGS sequence"/>
</dbReference>
<keyword evidence="1 9" id="KW-0808">Transferase</keyword>
<keyword evidence="7" id="KW-0727">SH2 domain</keyword>
<proteinExistence type="inferred from homology"/>
<dbReference type="InterPro" id="IPR050198">
    <property type="entry name" value="Non-receptor_tyrosine_kinases"/>
</dbReference>
<accession>A0AAV2TMD0</accession>
<keyword evidence="2 8" id="KW-0547">Nucleotide-binding</keyword>
<dbReference type="InterPro" id="IPR008266">
    <property type="entry name" value="Tyr_kinase_AS"/>
</dbReference>
<evidence type="ECO:0000256" key="6">
    <source>
        <dbReference type="ARBA" id="ARBA00051245"/>
    </source>
</evidence>
<dbReference type="InterPro" id="IPR001245">
    <property type="entry name" value="Ser-Thr/Tyr_kinase_cat_dom"/>
</dbReference>
<feature type="binding site" evidence="8">
    <location>
        <position position="757"/>
    </location>
    <ligand>
        <name>ATP</name>
        <dbReference type="ChEBI" id="CHEBI:30616"/>
    </ligand>
</feature>
<evidence type="ECO:0000259" key="12">
    <source>
        <dbReference type="PROSITE" id="PS50011"/>
    </source>
</evidence>
<evidence type="ECO:0000256" key="2">
    <source>
        <dbReference type="ARBA" id="ARBA00022741"/>
    </source>
</evidence>
<feature type="region of interest" description="Disordered" evidence="10">
    <location>
        <begin position="534"/>
        <end position="630"/>
    </location>
</feature>
<feature type="domain" description="SH2" evidence="11">
    <location>
        <begin position="46"/>
        <end position="136"/>
    </location>
</feature>
<dbReference type="AlphaFoldDB" id="A0AAV2TMD0"/>
<comment type="caution">
    <text evidence="13">The sequence shown here is derived from an EMBL/GenBank/DDBJ whole genome shotgun (WGS) entry which is preliminary data.</text>
</comment>
<dbReference type="InterPro" id="IPR000719">
    <property type="entry name" value="Prot_kinase_dom"/>
</dbReference>
<dbReference type="Gene3D" id="1.10.510.10">
    <property type="entry name" value="Transferase(Phosphotransferase) domain 1"/>
    <property type="match status" value="1"/>
</dbReference>
<feature type="domain" description="SH2" evidence="11">
    <location>
        <begin position="199"/>
        <end position="289"/>
    </location>
</feature>
<dbReference type="PRINTS" id="PR00109">
    <property type="entry name" value="TYRKINASE"/>
</dbReference>
<dbReference type="InterPro" id="IPR017441">
    <property type="entry name" value="Protein_kinase_ATP_BS"/>
</dbReference>
<dbReference type="PROSITE" id="PS00107">
    <property type="entry name" value="PROTEIN_KINASE_ATP"/>
    <property type="match status" value="1"/>
</dbReference>
<evidence type="ECO:0000256" key="10">
    <source>
        <dbReference type="SAM" id="MobiDB-lite"/>
    </source>
</evidence>
<dbReference type="InterPro" id="IPR020635">
    <property type="entry name" value="Tyr_kinase_cat_dom"/>
</dbReference>
<feature type="compositionally biased region" description="Low complexity" evidence="10">
    <location>
        <begin position="1037"/>
        <end position="1046"/>
    </location>
</feature>
<dbReference type="Gene3D" id="3.30.505.10">
    <property type="entry name" value="SH2 domain"/>
    <property type="match status" value="2"/>
</dbReference>
<dbReference type="InterPro" id="IPR011009">
    <property type="entry name" value="Kinase-like_dom_sf"/>
</dbReference>
<dbReference type="Pfam" id="PF07714">
    <property type="entry name" value="PK_Tyr_Ser-Thr"/>
    <property type="match status" value="1"/>
</dbReference>
<dbReference type="SMART" id="SM00252">
    <property type="entry name" value="SH2"/>
    <property type="match status" value="2"/>
</dbReference>